<dbReference type="InterPro" id="IPR029787">
    <property type="entry name" value="Nucleotide_cyclase"/>
</dbReference>
<dbReference type="STRING" id="1069536.SINU_03130"/>
<dbReference type="Gene3D" id="3.30.70.270">
    <property type="match status" value="1"/>
</dbReference>
<keyword evidence="1" id="KW-0472">Membrane</keyword>
<keyword evidence="4" id="KW-1185">Reference proteome</keyword>
<dbReference type="GO" id="GO:0005886">
    <property type="term" value="C:plasma membrane"/>
    <property type="evidence" value="ECO:0007669"/>
    <property type="project" value="TreeGrafter"/>
</dbReference>
<dbReference type="InterPro" id="IPR003018">
    <property type="entry name" value="GAF"/>
</dbReference>
<feature type="transmembrane region" description="Helical" evidence="1">
    <location>
        <begin position="104"/>
        <end position="125"/>
    </location>
</feature>
<feature type="transmembrane region" description="Helical" evidence="1">
    <location>
        <begin position="7"/>
        <end position="27"/>
    </location>
</feature>
<name>A0A0U1QRF4_9BACL</name>
<dbReference type="GO" id="GO:1902201">
    <property type="term" value="P:negative regulation of bacterial-type flagellum-dependent cell motility"/>
    <property type="evidence" value="ECO:0007669"/>
    <property type="project" value="TreeGrafter"/>
</dbReference>
<dbReference type="SUPFAM" id="SSF55073">
    <property type="entry name" value="Nucleotide cyclase"/>
    <property type="match status" value="1"/>
</dbReference>
<comment type="caution">
    <text evidence="3">The sequence shown here is derived from an EMBL/GenBank/DDBJ whole genome shotgun (WGS) entry which is preliminary data.</text>
</comment>
<dbReference type="InterPro" id="IPR000160">
    <property type="entry name" value="GGDEF_dom"/>
</dbReference>
<sequence>MTLLKQRVVIIFWLMSMAGLLPLIYVLDPPRNITLSSLFTVSIVFILTAIFSFKVKGTDIIVIQGIGLAAFLIFGLFIEALLTQLCIITYLLFQRVGKSDSYRIPVNLTMFLLVSISSGCAYYALGGQAVTGTRNVLALHLLPILAFYIAAYLTNSLLLTVIRRWLLNQQVVLKLFDRDSAWELVITALMLPLGIAFYFMYTTRGWEGMMMIAIPMVTLSVIMRQINNSQELVYFLQNVNHLGQQLTEELSVNRVFDHLFAQMPAMMTTADYLYVVLYTEPEHPKLVRLYRKNQESDFVPFQQEADISLSVYREAKTVTESGEVCARYPFLDAVSKGQVRSYLSVPMMHRGQVIGVLTIASHINRAFTKANKIGIEIVADFLAIGLENAKNYEIRKKESEHCPLTDLYNYRYMMKMIHQMDLDPSLAVFSIIMIDIDNFKRINDRFGHQNGNAILIGVANRLRKTIGERGIAARYGGEEFTVLLPEIDSGQCFSIAEAIRRTVATEPFMIFNEEDKRYDQIHVTISLGTATAPVDGTDPSELIYNADHAMYKGAKQQGKNRVARYL</sequence>
<protein>
    <submittedName>
        <fullName evidence="3">Diguanylate cyclase</fullName>
    </submittedName>
</protein>
<dbReference type="PANTHER" id="PTHR45138:SF9">
    <property type="entry name" value="DIGUANYLATE CYCLASE DGCM-RELATED"/>
    <property type="match status" value="1"/>
</dbReference>
<dbReference type="Proteomes" id="UP000035553">
    <property type="component" value="Unassembled WGS sequence"/>
</dbReference>
<keyword evidence="1" id="KW-1133">Transmembrane helix</keyword>
<evidence type="ECO:0000259" key="2">
    <source>
        <dbReference type="PROSITE" id="PS50887"/>
    </source>
</evidence>
<dbReference type="Pfam" id="PF13185">
    <property type="entry name" value="GAF_2"/>
    <property type="match status" value="1"/>
</dbReference>
<dbReference type="GO" id="GO:0052621">
    <property type="term" value="F:diguanylate cyclase activity"/>
    <property type="evidence" value="ECO:0007669"/>
    <property type="project" value="TreeGrafter"/>
</dbReference>
<keyword evidence="1" id="KW-0812">Transmembrane</keyword>
<dbReference type="PROSITE" id="PS50887">
    <property type="entry name" value="GGDEF"/>
    <property type="match status" value="1"/>
</dbReference>
<dbReference type="EMBL" id="AFVQ02000041">
    <property type="protein sequence ID" value="KLI03373.1"/>
    <property type="molecule type" value="Genomic_DNA"/>
</dbReference>
<evidence type="ECO:0000256" key="1">
    <source>
        <dbReference type="SAM" id="Phobius"/>
    </source>
</evidence>
<dbReference type="CDD" id="cd01949">
    <property type="entry name" value="GGDEF"/>
    <property type="match status" value="1"/>
</dbReference>
<dbReference type="AlphaFoldDB" id="A0A0U1QRF4"/>
<feature type="transmembrane region" description="Helical" evidence="1">
    <location>
        <begin position="33"/>
        <end position="53"/>
    </location>
</feature>
<dbReference type="OrthoDB" id="9759607at2"/>
<organism evidence="3 4">
    <name type="scientific">Sporolactobacillus inulinus CASD</name>
    <dbReference type="NCBI Taxonomy" id="1069536"/>
    <lineage>
        <taxon>Bacteria</taxon>
        <taxon>Bacillati</taxon>
        <taxon>Bacillota</taxon>
        <taxon>Bacilli</taxon>
        <taxon>Bacillales</taxon>
        <taxon>Sporolactobacillaceae</taxon>
        <taxon>Sporolactobacillus</taxon>
    </lineage>
</organism>
<dbReference type="SMART" id="SM00065">
    <property type="entry name" value="GAF"/>
    <property type="match status" value="1"/>
</dbReference>
<dbReference type="InterPro" id="IPR029016">
    <property type="entry name" value="GAF-like_dom_sf"/>
</dbReference>
<evidence type="ECO:0000313" key="3">
    <source>
        <dbReference type="EMBL" id="KLI03373.1"/>
    </source>
</evidence>
<dbReference type="NCBIfam" id="TIGR00254">
    <property type="entry name" value="GGDEF"/>
    <property type="match status" value="1"/>
</dbReference>
<dbReference type="GO" id="GO:0043709">
    <property type="term" value="P:cell adhesion involved in single-species biofilm formation"/>
    <property type="evidence" value="ECO:0007669"/>
    <property type="project" value="TreeGrafter"/>
</dbReference>
<feature type="transmembrane region" description="Helical" evidence="1">
    <location>
        <begin position="182"/>
        <end position="201"/>
    </location>
</feature>
<feature type="transmembrane region" description="Helical" evidence="1">
    <location>
        <begin position="137"/>
        <end position="162"/>
    </location>
</feature>
<dbReference type="SMART" id="SM00267">
    <property type="entry name" value="GGDEF"/>
    <property type="match status" value="1"/>
</dbReference>
<gene>
    <name evidence="3" type="ORF">SINU_03130</name>
</gene>
<dbReference type="InterPro" id="IPR043128">
    <property type="entry name" value="Rev_trsase/Diguanyl_cyclase"/>
</dbReference>
<dbReference type="InterPro" id="IPR050469">
    <property type="entry name" value="Diguanylate_Cyclase"/>
</dbReference>
<reference evidence="3 4" key="1">
    <citation type="journal article" date="2011" name="J. Bacteriol.">
        <title>Draft genome sequence of Sporolactobacillus inulinus strain CASD, an efficient D-lactic acid-producing bacterium with high-concentration lactate tolerance capability.</title>
        <authorList>
            <person name="Yu B."/>
            <person name="Su F."/>
            <person name="Wang L."/>
            <person name="Xu K."/>
            <person name="Zhao B."/>
            <person name="Xu P."/>
        </authorList>
    </citation>
    <scope>NUCLEOTIDE SEQUENCE [LARGE SCALE GENOMIC DNA]</scope>
    <source>
        <strain evidence="3 4">CASD</strain>
    </source>
</reference>
<dbReference type="Gene3D" id="3.30.450.40">
    <property type="match status" value="1"/>
</dbReference>
<dbReference type="SUPFAM" id="SSF55781">
    <property type="entry name" value="GAF domain-like"/>
    <property type="match status" value="1"/>
</dbReference>
<evidence type="ECO:0000313" key="4">
    <source>
        <dbReference type="Proteomes" id="UP000035553"/>
    </source>
</evidence>
<feature type="domain" description="GGDEF" evidence="2">
    <location>
        <begin position="427"/>
        <end position="566"/>
    </location>
</feature>
<accession>A0A0U1QRF4</accession>
<dbReference type="Pfam" id="PF00990">
    <property type="entry name" value="GGDEF"/>
    <property type="match status" value="1"/>
</dbReference>
<dbReference type="PANTHER" id="PTHR45138">
    <property type="entry name" value="REGULATORY COMPONENTS OF SENSORY TRANSDUCTION SYSTEM"/>
    <property type="match status" value="1"/>
</dbReference>
<feature type="transmembrane region" description="Helical" evidence="1">
    <location>
        <begin position="65"/>
        <end position="92"/>
    </location>
</feature>
<proteinExistence type="predicted"/>